<dbReference type="GO" id="GO:0005737">
    <property type="term" value="C:cytoplasm"/>
    <property type="evidence" value="ECO:0007669"/>
    <property type="project" value="TreeGrafter"/>
</dbReference>
<dbReference type="Gene3D" id="1.25.40.510">
    <property type="entry name" value="GLE1-like"/>
    <property type="match status" value="1"/>
</dbReference>
<evidence type="ECO:0000256" key="11">
    <source>
        <dbReference type="SAM" id="MobiDB-lite"/>
    </source>
</evidence>
<evidence type="ECO:0000313" key="12">
    <source>
        <dbReference type="EMBL" id="KAJ5097043.1"/>
    </source>
</evidence>
<keyword evidence="5" id="KW-0653">Protein transport</keyword>
<evidence type="ECO:0000256" key="1">
    <source>
        <dbReference type="ARBA" id="ARBA00004567"/>
    </source>
</evidence>
<evidence type="ECO:0000256" key="6">
    <source>
        <dbReference type="ARBA" id="ARBA00023010"/>
    </source>
</evidence>
<evidence type="ECO:0000256" key="9">
    <source>
        <dbReference type="ARBA" id="ARBA00026227"/>
    </source>
</evidence>
<keyword evidence="4" id="KW-0509">mRNA transport</keyword>
<evidence type="ECO:0000256" key="8">
    <source>
        <dbReference type="ARBA" id="ARBA00023242"/>
    </source>
</evidence>
<keyword evidence="6" id="KW-0811">Translocation</keyword>
<keyword evidence="8" id="KW-0539">Nucleus</keyword>
<dbReference type="GO" id="GO:0016973">
    <property type="term" value="P:poly(A)+ mRNA export from nucleus"/>
    <property type="evidence" value="ECO:0007669"/>
    <property type="project" value="InterPro"/>
</dbReference>
<accession>A0A9W9FBC2</accession>
<dbReference type="GO" id="GO:0031369">
    <property type="term" value="F:translation initiation factor binding"/>
    <property type="evidence" value="ECO:0007669"/>
    <property type="project" value="TreeGrafter"/>
</dbReference>
<feature type="compositionally biased region" description="Basic and acidic residues" evidence="11">
    <location>
        <begin position="86"/>
        <end position="193"/>
    </location>
</feature>
<evidence type="ECO:0000256" key="4">
    <source>
        <dbReference type="ARBA" id="ARBA00022816"/>
    </source>
</evidence>
<dbReference type="InterPro" id="IPR012476">
    <property type="entry name" value="GLE1"/>
</dbReference>
<keyword evidence="13" id="KW-1185">Reference proteome</keyword>
<evidence type="ECO:0000256" key="2">
    <source>
        <dbReference type="ARBA" id="ARBA00011056"/>
    </source>
</evidence>
<keyword evidence="7" id="KW-0906">Nuclear pore complex</keyword>
<comment type="caution">
    <text evidence="12">The sequence shown here is derived from an EMBL/GenBank/DDBJ whole genome shotgun (WGS) entry which is preliminary data.</text>
</comment>
<dbReference type="PANTHER" id="PTHR12960:SF0">
    <property type="entry name" value="MRNA EXPORT FACTOR GLE1"/>
    <property type="match status" value="1"/>
</dbReference>
<evidence type="ECO:0000256" key="5">
    <source>
        <dbReference type="ARBA" id="ARBA00022927"/>
    </source>
</evidence>
<dbReference type="Proteomes" id="UP001149165">
    <property type="component" value="Unassembled WGS sequence"/>
</dbReference>
<comment type="subcellular location">
    <subcellularLocation>
        <location evidence="1">Nucleus</location>
        <location evidence="1">Nuclear pore complex</location>
    </subcellularLocation>
</comment>
<dbReference type="InterPro" id="IPR038506">
    <property type="entry name" value="GLE1-like_sf"/>
</dbReference>
<gene>
    <name evidence="12" type="ORF">N7456_007764</name>
</gene>
<evidence type="ECO:0000313" key="13">
    <source>
        <dbReference type="Proteomes" id="UP001149165"/>
    </source>
</evidence>
<organism evidence="12 13">
    <name type="scientific">Penicillium angulare</name>
    <dbReference type="NCBI Taxonomy" id="116970"/>
    <lineage>
        <taxon>Eukaryota</taxon>
        <taxon>Fungi</taxon>
        <taxon>Dikarya</taxon>
        <taxon>Ascomycota</taxon>
        <taxon>Pezizomycotina</taxon>
        <taxon>Eurotiomycetes</taxon>
        <taxon>Eurotiomycetidae</taxon>
        <taxon>Eurotiales</taxon>
        <taxon>Aspergillaceae</taxon>
        <taxon>Penicillium</taxon>
    </lineage>
</organism>
<dbReference type="GO" id="GO:0044614">
    <property type="term" value="C:nuclear pore cytoplasmic filaments"/>
    <property type="evidence" value="ECO:0007669"/>
    <property type="project" value="TreeGrafter"/>
</dbReference>
<reference evidence="12" key="1">
    <citation type="submission" date="2022-11" db="EMBL/GenBank/DDBJ databases">
        <authorList>
            <person name="Petersen C."/>
        </authorList>
    </citation>
    <scope>NUCLEOTIDE SEQUENCE</scope>
    <source>
        <strain evidence="12">IBT 30069</strain>
    </source>
</reference>
<dbReference type="AlphaFoldDB" id="A0A9W9FBC2"/>
<evidence type="ECO:0000256" key="10">
    <source>
        <dbReference type="ARBA" id="ARBA00029983"/>
    </source>
</evidence>
<proteinExistence type="inferred from homology"/>
<dbReference type="EMBL" id="JAPQKH010000005">
    <property type="protein sequence ID" value="KAJ5097043.1"/>
    <property type="molecule type" value="Genomic_DNA"/>
</dbReference>
<evidence type="ECO:0000256" key="3">
    <source>
        <dbReference type="ARBA" id="ARBA00022448"/>
    </source>
</evidence>
<protein>
    <recommendedName>
        <fullName evidence="9">mRNA export factor GLE1</fullName>
    </recommendedName>
    <alternativeName>
        <fullName evidence="10">Nucleoporin GLE1</fullName>
    </alternativeName>
</protein>
<comment type="similarity">
    <text evidence="2">Belongs to the GLE1 family.</text>
</comment>
<dbReference type="GO" id="GO:0005543">
    <property type="term" value="F:phospholipid binding"/>
    <property type="evidence" value="ECO:0007669"/>
    <property type="project" value="TreeGrafter"/>
</dbReference>
<feature type="region of interest" description="Disordered" evidence="11">
    <location>
        <begin position="86"/>
        <end position="197"/>
    </location>
</feature>
<name>A0A9W9FBC2_9EURO</name>
<keyword evidence="3" id="KW-0813">Transport</keyword>
<dbReference type="GO" id="GO:0000822">
    <property type="term" value="F:inositol hexakisphosphate binding"/>
    <property type="evidence" value="ECO:0007669"/>
    <property type="project" value="TreeGrafter"/>
</dbReference>
<reference evidence="12" key="2">
    <citation type="journal article" date="2023" name="IMA Fungus">
        <title>Comparative genomic study of the Penicillium genus elucidates a diverse pangenome and 15 lateral gene transfer events.</title>
        <authorList>
            <person name="Petersen C."/>
            <person name="Sorensen T."/>
            <person name="Nielsen M.R."/>
            <person name="Sondergaard T.E."/>
            <person name="Sorensen J.L."/>
            <person name="Fitzpatrick D.A."/>
            <person name="Frisvad J.C."/>
            <person name="Nielsen K.L."/>
        </authorList>
    </citation>
    <scope>NUCLEOTIDE SEQUENCE</scope>
    <source>
        <strain evidence="12">IBT 30069</strain>
    </source>
</reference>
<dbReference type="OrthoDB" id="420884at2759"/>
<evidence type="ECO:0000256" key="7">
    <source>
        <dbReference type="ARBA" id="ARBA00023132"/>
    </source>
</evidence>
<dbReference type="GO" id="GO:0015031">
    <property type="term" value="P:protein transport"/>
    <property type="evidence" value="ECO:0007669"/>
    <property type="project" value="UniProtKB-KW"/>
</dbReference>
<dbReference type="Pfam" id="PF07817">
    <property type="entry name" value="GLE1"/>
    <property type="match status" value="1"/>
</dbReference>
<sequence length="525" mass="60125">MTRHKIPPLLDSPSKQLLLDLTRELEQVRLFDTDLQKVHAYERKTYYENLERIDREREAVHSAALDEAAAFHDRIREEAEALLREHNLAEEKQRRQQEEAARKERERIEREKAEKLRRQEEEAARLEAERKAKEAQKKKAEEDAERSRRETQQRQELEQRQRLEKEEAAKQAEKRAKEEEARKAQQAEEEKARAQLKQKTGGSILTAEEIKVHERYVALHKTLKEMRAYLKKVANEEQGQQDLKKAMGYLRRSITKSVGQLRDGKGTNKQQTQEIRLHLEEACKIPGPTIDIRQFIAFPPAEIAGSEQNVPALLIYGLNILAKRLISALVNEGASNPLHAEPVGILAAQIFSLDSCVYKGIHLSDILWAKYRVFCPALWGFTGSEKTESGRRALGWGKDANGSFISEQAHFDRMSALGAGFAAITLRNFGKSVRQNPFPTTIFWTSLHKLLSIPPKELQDTQVLLLQSMLRNSGERILGFFGQIGVAVIRKAVVDLPRAMDRSSMPINQLALIKELYLRENNILL</sequence>
<dbReference type="PANTHER" id="PTHR12960">
    <property type="entry name" value="GLE-1-RELATED"/>
    <property type="match status" value="1"/>
</dbReference>